<dbReference type="OrthoDB" id="6619868at2759"/>
<evidence type="ECO:0000313" key="2">
    <source>
        <dbReference type="EMBL" id="VVC27549.1"/>
    </source>
</evidence>
<evidence type="ECO:0000313" key="3">
    <source>
        <dbReference type="Proteomes" id="UP000325440"/>
    </source>
</evidence>
<protein>
    <submittedName>
        <fullName evidence="2">Uncharacterized protein</fullName>
    </submittedName>
</protein>
<organism evidence="2 3">
    <name type="scientific">Cinara cedri</name>
    <dbReference type="NCBI Taxonomy" id="506608"/>
    <lineage>
        <taxon>Eukaryota</taxon>
        <taxon>Metazoa</taxon>
        <taxon>Ecdysozoa</taxon>
        <taxon>Arthropoda</taxon>
        <taxon>Hexapoda</taxon>
        <taxon>Insecta</taxon>
        <taxon>Pterygota</taxon>
        <taxon>Neoptera</taxon>
        <taxon>Paraneoptera</taxon>
        <taxon>Hemiptera</taxon>
        <taxon>Sternorrhyncha</taxon>
        <taxon>Aphidomorpha</taxon>
        <taxon>Aphidoidea</taxon>
        <taxon>Aphididae</taxon>
        <taxon>Lachninae</taxon>
        <taxon>Cinara</taxon>
    </lineage>
</organism>
<keyword evidence="1" id="KW-0175">Coiled coil</keyword>
<name>A0A5E4M819_9HEMI</name>
<proteinExistence type="predicted"/>
<evidence type="ECO:0000256" key="1">
    <source>
        <dbReference type="SAM" id="Coils"/>
    </source>
</evidence>
<dbReference type="EMBL" id="CABPRJ010000183">
    <property type="protein sequence ID" value="VVC27549.1"/>
    <property type="molecule type" value="Genomic_DNA"/>
</dbReference>
<feature type="non-terminal residue" evidence="2">
    <location>
        <position position="1"/>
    </location>
</feature>
<accession>A0A5E4M819</accession>
<sequence>VKNHVFEVLNVKMYEGNDTEKSAQVPDHKSVSENFDFKTGTLELDETVNGVGEQMWQNIRSLVNINHDYYRCLTDILDTNKFNNLDSIKDHVGSVLKQGKKAESVEPDLIAYCHTNLEKNRQVTDNQHELNNDSITNDPFLIYHSKLSALQNELTESKKSKKIAEGKIASLERKNRDLLNILNSYENENVHRVSLERHLKAEQKNNEKLRDMITKDFKQKIPSYNIFS</sequence>
<gene>
    <name evidence="2" type="ORF">CINCED_3A002056</name>
</gene>
<reference evidence="2 3" key="1">
    <citation type="submission" date="2019-08" db="EMBL/GenBank/DDBJ databases">
        <authorList>
            <person name="Alioto T."/>
            <person name="Alioto T."/>
            <person name="Gomez Garrido J."/>
        </authorList>
    </citation>
    <scope>NUCLEOTIDE SEQUENCE [LARGE SCALE GENOMIC DNA]</scope>
</reference>
<dbReference type="AlphaFoldDB" id="A0A5E4M819"/>
<keyword evidence="3" id="KW-1185">Reference proteome</keyword>
<feature type="coiled-coil region" evidence="1">
    <location>
        <begin position="147"/>
        <end position="212"/>
    </location>
</feature>
<dbReference type="Proteomes" id="UP000325440">
    <property type="component" value="Unassembled WGS sequence"/>
</dbReference>